<dbReference type="InterPro" id="IPR036390">
    <property type="entry name" value="WH_DNA-bd_sf"/>
</dbReference>
<dbReference type="InterPro" id="IPR026891">
    <property type="entry name" value="Fn3-like"/>
</dbReference>
<evidence type="ECO:0000256" key="1">
    <source>
        <dbReference type="ARBA" id="ARBA00000448"/>
    </source>
</evidence>
<keyword evidence="5" id="KW-0378">Hydrolase</keyword>
<dbReference type="EMBL" id="JAANIT010000545">
    <property type="protein sequence ID" value="KAG1546654.1"/>
    <property type="molecule type" value="Genomic_DNA"/>
</dbReference>
<comment type="caution">
    <text evidence="11">The sequence shown here is derived from an EMBL/GenBank/DDBJ whole genome shotgun (WGS) entry which is preliminary data.</text>
</comment>
<reference evidence="11" key="1">
    <citation type="journal article" date="2020" name="Microb. Genom.">
        <title>Genetic diversity of clinical and environmental Mucorales isolates obtained from an investigation of mucormycosis cases among solid organ transplant recipients.</title>
        <authorList>
            <person name="Nguyen M.H."/>
            <person name="Kaul D."/>
            <person name="Muto C."/>
            <person name="Cheng S.J."/>
            <person name="Richter R.A."/>
            <person name="Bruno V.M."/>
            <person name="Liu G."/>
            <person name="Beyhan S."/>
            <person name="Sundermann A.J."/>
            <person name="Mounaud S."/>
            <person name="Pasculle A.W."/>
            <person name="Nierman W.C."/>
            <person name="Driscoll E."/>
            <person name="Cumbie R."/>
            <person name="Clancy C.J."/>
            <person name="Dupont C.L."/>
        </authorList>
    </citation>
    <scope>NUCLEOTIDE SEQUENCE</scope>
    <source>
        <strain evidence="11">GL16</strain>
    </source>
</reference>
<dbReference type="PROSITE" id="PS50250">
    <property type="entry name" value="PCI"/>
    <property type="match status" value="1"/>
</dbReference>
<keyword evidence="6" id="KW-0136">Cellulose degradation</keyword>
<dbReference type="SUPFAM" id="SSF46785">
    <property type="entry name" value="Winged helix' DNA-binding domain"/>
    <property type="match status" value="1"/>
</dbReference>
<dbReference type="InterPro" id="IPR050288">
    <property type="entry name" value="Cellulose_deg_GH3"/>
</dbReference>
<name>A0A9P6YES1_RHIOR</name>
<dbReference type="Pfam" id="PF18261">
    <property type="entry name" value="Rpn9_C"/>
    <property type="match status" value="1"/>
</dbReference>
<evidence type="ECO:0000256" key="4">
    <source>
        <dbReference type="ARBA" id="ARBA00012744"/>
    </source>
</evidence>
<dbReference type="InterPro" id="IPR000717">
    <property type="entry name" value="PCI_dom"/>
</dbReference>
<protein>
    <recommendedName>
        <fullName evidence="4">beta-glucosidase</fullName>
        <ecNumber evidence="4">3.2.1.21</ecNumber>
    </recommendedName>
</protein>
<dbReference type="InterPro" id="IPR013783">
    <property type="entry name" value="Ig-like_fold"/>
</dbReference>
<evidence type="ECO:0000313" key="11">
    <source>
        <dbReference type="EMBL" id="KAG1546654.1"/>
    </source>
</evidence>
<evidence type="ECO:0000256" key="5">
    <source>
        <dbReference type="ARBA" id="ARBA00022801"/>
    </source>
</evidence>
<comment type="pathway">
    <text evidence="2">Glycan metabolism; cellulose degradation.</text>
</comment>
<dbReference type="InterPro" id="IPR054179">
    <property type="entry name" value="PSD13_N"/>
</dbReference>
<dbReference type="FunFam" id="3.40.50.1700:FF:000003">
    <property type="entry name" value="Probable beta-glucosidase"/>
    <property type="match status" value="1"/>
</dbReference>
<dbReference type="SUPFAM" id="SSF52279">
    <property type="entry name" value="Beta-D-glucan exohydrolase, C-terminal domain"/>
    <property type="match status" value="1"/>
</dbReference>
<dbReference type="OrthoDB" id="416222at2759"/>
<evidence type="ECO:0000256" key="8">
    <source>
        <dbReference type="ARBA" id="ARBA00023295"/>
    </source>
</evidence>
<dbReference type="Pfam" id="PF01399">
    <property type="entry name" value="PCI"/>
    <property type="match status" value="1"/>
</dbReference>
<evidence type="ECO:0000256" key="3">
    <source>
        <dbReference type="ARBA" id="ARBA00005336"/>
    </source>
</evidence>
<dbReference type="InterPro" id="IPR036962">
    <property type="entry name" value="Glyco_hydro_3_N_sf"/>
</dbReference>
<evidence type="ECO:0000256" key="9">
    <source>
        <dbReference type="ARBA" id="ARBA00023326"/>
    </source>
</evidence>
<dbReference type="Gene3D" id="3.40.50.1700">
    <property type="entry name" value="Glycoside hydrolase family 3 C-terminal domain"/>
    <property type="match status" value="1"/>
</dbReference>
<comment type="similarity">
    <text evidence="3">Belongs to the glycosyl hydrolase 3 family.</text>
</comment>
<evidence type="ECO:0000256" key="2">
    <source>
        <dbReference type="ARBA" id="ARBA00004987"/>
    </source>
</evidence>
<dbReference type="Pfam" id="PF00933">
    <property type="entry name" value="Glyco_hydro_3"/>
    <property type="match status" value="2"/>
</dbReference>
<dbReference type="InterPro" id="IPR040798">
    <property type="entry name" value="Rpn9_C"/>
</dbReference>
<keyword evidence="9" id="KW-0624">Polysaccharide degradation</keyword>
<dbReference type="PRINTS" id="PR00133">
    <property type="entry name" value="GLHYDRLASE3"/>
</dbReference>
<dbReference type="Pfam" id="PF14310">
    <property type="entry name" value="Fn3-like"/>
    <property type="match status" value="1"/>
</dbReference>
<dbReference type="SUPFAM" id="SSF51445">
    <property type="entry name" value="(Trans)glycosidases"/>
    <property type="match status" value="1"/>
</dbReference>
<dbReference type="EC" id="3.2.1.21" evidence="4"/>
<dbReference type="Gene3D" id="2.60.40.10">
    <property type="entry name" value="Immunoglobulins"/>
    <property type="match status" value="1"/>
</dbReference>
<dbReference type="SMART" id="SM00088">
    <property type="entry name" value="PINT"/>
    <property type="match status" value="1"/>
</dbReference>
<evidence type="ECO:0000313" key="12">
    <source>
        <dbReference type="Proteomes" id="UP000717996"/>
    </source>
</evidence>
<proteinExistence type="inferred from homology"/>
<dbReference type="InterPro" id="IPR002772">
    <property type="entry name" value="Glyco_hydro_3_C"/>
</dbReference>
<evidence type="ECO:0000256" key="7">
    <source>
        <dbReference type="ARBA" id="ARBA00023277"/>
    </source>
</evidence>
<sequence>MAQQMEVDFDVPKFLYEMRQNVSSSLQHYFSTFEDYYERKLWHQLTLIILEFFKKPGSDPFKIPVFQKFVAEWEDKINKLSLVTIAQQAATQFSDPNDSVEFLKEILKKVGTSETRDAYVLASMESAHYLLKIKEIGLVKKTIDESETILDTFDSVDTSIYASFYRVSAEYYKGQADYAQYYKNALLYLSCIDISELTIIERVERAYDLSLSALLGETIYNFGELLMHPILDSLFGTEHDWLRTLLFAFNAGDIGKFEALAPHFTKQPLFEQSKAALRRKICLISLIEAVFIRSTDNRSIPFSEIAAETRLSMDEVEHFVMKALSLKLIRGSIDQVDQIVVITWVQPRVLDKNQIDGMRRKLEEWDNQVKRISSFVGEQATILCQINVTHAVTFAEQQDANSYTHKLLDSNKQRKGIEKAATEAVPIILRTWDEAYEMARTFVQQMSLQQKVNITTGIGWEAGPCVGNSGRTTNPNFPELCLQDSPLGVRFADGVSSGVAGINAAASFDKEAIRRRGEYMGAEFRAKGIHAQLGPSMNMMRCPTSGRNWEAFGEDPYLVGVASVETINGIQSQGVHSVHIDERTINEIYLWPFARAVEADVASVMCSYNKLNGIYTCESDYVINKLLKESLGFRGFVQSDWSATHSTADSANHGLDMTMPGDITFHSNDSYFGTNLTNAVSSGLVNESRVTDMATRIVAAWYKLGQDQNFPDVNFDSFRPNKDKHLNVQNDHRIAIRHMGAASTVLLKNKDNILPLREPSIRKIAVIGSDAGPNIGGLNCADHGCNNGSLAQGWGSGTANYPYLITPGEGIRNRIGNNIDVVEYLKDDNYEAATKVAADADIAIVFVNANSGEEFITVEGNKGDRNHLYLWNNGDSLIHAIAGSNKNTIVVAHSVGPILMPWANHPNVKAILWPGLPGQESGNSIADVLFGDFNPSARLPYTIAKKAEHYPAKVSRDLEFTYSEGMYIGYRWFDKRKIEPQYEFGYGLSYTTFNYTNFKIENIIGDTEDPEKLEVTVRVNIKNTGRFDGAEIPQLYVSFPEIAQEPPKILRGFEKVFLSVGQESQISFKLGKTDLSYYNVKSHGWVVPKGVFKAHIGSSSRNIKGAIKFTLF</sequence>
<feature type="domain" description="PCI" evidence="10">
    <location>
        <begin position="180"/>
        <end position="347"/>
    </location>
</feature>
<evidence type="ECO:0000259" key="10">
    <source>
        <dbReference type="PROSITE" id="PS50250"/>
    </source>
</evidence>
<dbReference type="Pfam" id="PF22037">
    <property type="entry name" value="PSD13_N"/>
    <property type="match status" value="1"/>
</dbReference>
<keyword evidence="8" id="KW-0326">Glycosidase</keyword>
<dbReference type="Gene3D" id="3.20.20.300">
    <property type="entry name" value="Glycoside hydrolase, family 3, N-terminal domain"/>
    <property type="match status" value="1"/>
</dbReference>
<dbReference type="InterPro" id="IPR001764">
    <property type="entry name" value="Glyco_hydro_3_N"/>
</dbReference>
<dbReference type="GO" id="GO:0008422">
    <property type="term" value="F:beta-glucosidase activity"/>
    <property type="evidence" value="ECO:0007669"/>
    <property type="project" value="UniProtKB-EC"/>
</dbReference>
<comment type="catalytic activity">
    <reaction evidence="1">
        <text>Hydrolysis of terminal, non-reducing beta-D-glucosyl residues with release of beta-D-glucose.</text>
        <dbReference type="EC" id="3.2.1.21"/>
    </reaction>
</comment>
<gene>
    <name evidence="11" type="ORF">G6F51_004747</name>
</gene>
<dbReference type="InterPro" id="IPR017853">
    <property type="entry name" value="GH"/>
</dbReference>
<evidence type="ECO:0000256" key="6">
    <source>
        <dbReference type="ARBA" id="ARBA00023001"/>
    </source>
</evidence>
<accession>A0A9P6YES1</accession>
<dbReference type="Proteomes" id="UP000717996">
    <property type="component" value="Unassembled WGS sequence"/>
</dbReference>
<organism evidence="11 12">
    <name type="scientific">Rhizopus oryzae</name>
    <name type="common">Mucormycosis agent</name>
    <name type="synonym">Rhizopus arrhizus var. delemar</name>
    <dbReference type="NCBI Taxonomy" id="64495"/>
    <lineage>
        <taxon>Eukaryota</taxon>
        <taxon>Fungi</taxon>
        <taxon>Fungi incertae sedis</taxon>
        <taxon>Mucoromycota</taxon>
        <taxon>Mucoromycotina</taxon>
        <taxon>Mucoromycetes</taxon>
        <taxon>Mucorales</taxon>
        <taxon>Mucorineae</taxon>
        <taxon>Rhizopodaceae</taxon>
        <taxon>Rhizopus</taxon>
    </lineage>
</organism>
<dbReference type="PANTHER" id="PTHR42715:SF2">
    <property type="entry name" value="BETA-GLUCOSIDASE F-RELATED"/>
    <property type="match status" value="1"/>
</dbReference>
<dbReference type="AlphaFoldDB" id="A0A9P6YES1"/>
<dbReference type="GO" id="GO:0030245">
    <property type="term" value="P:cellulose catabolic process"/>
    <property type="evidence" value="ECO:0007669"/>
    <property type="project" value="UniProtKB-KW"/>
</dbReference>
<dbReference type="Pfam" id="PF01915">
    <property type="entry name" value="Glyco_hydro_3_C"/>
    <property type="match status" value="1"/>
</dbReference>
<dbReference type="PANTHER" id="PTHR42715">
    <property type="entry name" value="BETA-GLUCOSIDASE"/>
    <property type="match status" value="1"/>
</dbReference>
<dbReference type="InterPro" id="IPR036881">
    <property type="entry name" value="Glyco_hydro_3_C_sf"/>
</dbReference>
<dbReference type="SMART" id="SM01217">
    <property type="entry name" value="Fn3_like"/>
    <property type="match status" value="1"/>
</dbReference>
<keyword evidence="7" id="KW-0119">Carbohydrate metabolism</keyword>